<feature type="compositionally biased region" description="Basic residues" evidence="1">
    <location>
        <begin position="123"/>
        <end position="133"/>
    </location>
</feature>
<dbReference type="EMBL" id="CZBY01000001">
    <property type="protein sequence ID" value="CUQ80677.1"/>
    <property type="molecule type" value="Genomic_DNA"/>
</dbReference>
<evidence type="ECO:0000256" key="1">
    <source>
        <dbReference type="SAM" id="MobiDB-lite"/>
    </source>
</evidence>
<proteinExistence type="predicted"/>
<evidence type="ECO:0000313" key="2">
    <source>
        <dbReference type="EMBL" id="CUQ80677.1"/>
    </source>
</evidence>
<dbReference type="Proteomes" id="UP000095662">
    <property type="component" value="Unassembled WGS sequence"/>
</dbReference>
<organism evidence="2 3">
    <name type="scientific">[Eubacterium] siraeum</name>
    <dbReference type="NCBI Taxonomy" id="39492"/>
    <lineage>
        <taxon>Bacteria</taxon>
        <taxon>Bacillati</taxon>
        <taxon>Bacillota</taxon>
        <taxon>Clostridia</taxon>
        <taxon>Eubacteriales</taxon>
        <taxon>Oscillospiraceae</taxon>
        <taxon>Oscillospiraceae incertae sedis</taxon>
    </lineage>
</organism>
<sequence>MADEKKGITVKIDADLHAEIREYLERHEGMTMAEFITLAVDDELHPKIQQKEGNSMGNMRTMAFQVPEELFQRIKDYLHRNNMSQKEFVLGLIETELDREQAERESQIDAESPTEDICENGRGSRRKRLCGRM</sequence>
<reference evidence="2 3" key="1">
    <citation type="submission" date="2015-09" db="EMBL/GenBank/DDBJ databases">
        <authorList>
            <consortium name="Pathogen Informatics"/>
        </authorList>
    </citation>
    <scope>NUCLEOTIDE SEQUENCE [LARGE SCALE GENOMIC DNA]</scope>
    <source>
        <strain evidence="2 3">2789STDY5834928</strain>
    </source>
</reference>
<dbReference type="AlphaFoldDB" id="A0A174Z434"/>
<accession>A0A174Z434</accession>
<protein>
    <submittedName>
        <fullName evidence="2">Uncharacterized protein</fullName>
    </submittedName>
</protein>
<feature type="region of interest" description="Disordered" evidence="1">
    <location>
        <begin position="101"/>
        <end position="133"/>
    </location>
</feature>
<dbReference type="STRING" id="39492.ERS852540_00073"/>
<evidence type="ECO:0000313" key="3">
    <source>
        <dbReference type="Proteomes" id="UP000095662"/>
    </source>
</evidence>
<gene>
    <name evidence="2" type="ORF">ERS852540_00073</name>
</gene>
<name>A0A174Z434_9FIRM</name>